<dbReference type="PANTHER" id="PTHR37984:SF5">
    <property type="entry name" value="PROTEIN NYNRIN-LIKE"/>
    <property type="match status" value="1"/>
</dbReference>
<dbReference type="InterPro" id="IPR050951">
    <property type="entry name" value="Retrovirus_Pol_polyprotein"/>
</dbReference>
<gene>
    <name evidence="5" type="ORF">AYI69_g7441</name>
</gene>
<evidence type="ECO:0000259" key="4">
    <source>
        <dbReference type="Pfam" id="PF17919"/>
    </source>
</evidence>
<proteinExistence type="predicted"/>
<feature type="non-terminal residue" evidence="5">
    <location>
        <position position="794"/>
    </location>
</feature>
<dbReference type="EMBL" id="LSSM01003594">
    <property type="protein sequence ID" value="OMJ17406.1"/>
    <property type="molecule type" value="Genomic_DNA"/>
</dbReference>
<dbReference type="Pfam" id="PF17919">
    <property type="entry name" value="RT_RNaseH_2"/>
    <property type="match status" value="1"/>
</dbReference>
<dbReference type="Gene3D" id="3.10.10.10">
    <property type="entry name" value="HIV Type 1 Reverse Transcriptase, subunit A, domain 1"/>
    <property type="match status" value="1"/>
</dbReference>
<sequence>MKSINPITNKSTNIDDIPLKDRILEVKEFSEGFNPTYKMLSKIVDKDSENTITDKIKNTEVLISLKELFGVSPIVRKKISKELRVRREPNVDQTFIEDSNRKSDNSNKTTNSRNIYGNWNYFYLAAGSGEARGCIMGAEVQFLLDEGSEINIMNVDVYNALHSLKKVKINENIKSSIRDANKTIEIFVSVFVSNSIEPQVILGRSRERKARVMKDNRDDGTLCYTIKDTDTGAAATFRGVVLQIRRSIPLKNSKNTAFTLLNRIQAGWTAISKPNYKTEVNIRYKNFKLNINPAPHTLPSYSRKVFAFSKDEISLLKDSIEPPIKVITVPNISWAYKPYASPKGIWEQIKLIIKNKINQGILDPGKRSYGNIWFCIKKESEKLRFIQDVRPVNEVTIKNTSVSPITEEFSEDFVGRSIYTTFDLISGYDQIQISEESRDMFALQTPLGLLRMTRLPMGWSNSVQEFQRIMYNIFLKYIPEKLGLFIDDGCIKGGVEKYENLTNEGIRIYVHKHIDDVVEILTTLKTTGMTINTKKCRFGLAKVEVVGFVCSEEGRKPTESKINKILLWPRPRNIKELRGFLGLTCFYRVWIKSYSVIADPLYKLLRKDESYIWNRNQEKSFNTLKTYVSTAPILKAPNYTKNPGKFILTADASPVGAGGVLQQEDDNGDRKPCRFESYCFSARERRYSQIKRELFAMMKIIKKLRMYLYGVHFLLETDCRPLIGLLNKPDLPNDAASRWIGYILQFDFEISHIKGVENCVADAISRYSFPDYGSEILRINTILVEHSEFSKVEQ</sequence>
<dbReference type="CDD" id="cd01647">
    <property type="entry name" value="RT_LTR"/>
    <property type="match status" value="1"/>
</dbReference>
<evidence type="ECO:0000259" key="3">
    <source>
        <dbReference type="Pfam" id="PF13352"/>
    </source>
</evidence>
<dbReference type="Pfam" id="PF13352">
    <property type="entry name" value="DUF4100"/>
    <property type="match status" value="1"/>
</dbReference>
<protein>
    <submittedName>
        <fullName evidence="5">Retrovirus-related Pol polyprotein from transposon</fullName>
    </submittedName>
</protein>
<dbReference type="InterPro" id="IPR025165">
    <property type="entry name" value="DUF4100"/>
</dbReference>
<dbReference type="CDD" id="cd09274">
    <property type="entry name" value="RNase_HI_RT_Ty3"/>
    <property type="match status" value="1"/>
</dbReference>
<dbReference type="InterPro" id="IPR043502">
    <property type="entry name" value="DNA/RNA_pol_sf"/>
</dbReference>
<dbReference type="Gene3D" id="3.30.70.270">
    <property type="match status" value="2"/>
</dbReference>
<dbReference type="Pfam" id="PF00078">
    <property type="entry name" value="RVT_1"/>
    <property type="match status" value="1"/>
</dbReference>
<accession>A0A1R1XS20</accession>
<comment type="caution">
    <text evidence="5">The sequence shown here is derived from an EMBL/GenBank/DDBJ whole genome shotgun (WGS) entry which is preliminary data.</text>
</comment>
<dbReference type="OrthoDB" id="5599163at2759"/>
<keyword evidence="1" id="KW-0511">Multifunctional enzyme</keyword>
<feature type="domain" description="DUF4100" evidence="3">
    <location>
        <begin position="32"/>
        <end position="88"/>
    </location>
</feature>
<dbReference type="GO" id="GO:0003824">
    <property type="term" value="F:catalytic activity"/>
    <property type="evidence" value="ECO:0007669"/>
    <property type="project" value="UniProtKB-KW"/>
</dbReference>
<dbReference type="InterPro" id="IPR000477">
    <property type="entry name" value="RT_dom"/>
</dbReference>
<dbReference type="AlphaFoldDB" id="A0A1R1XS20"/>
<evidence type="ECO:0000256" key="1">
    <source>
        <dbReference type="ARBA" id="ARBA00023268"/>
    </source>
</evidence>
<organism evidence="5 6">
    <name type="scientific">Smittium culicis</name>
    <dbReference type="NCBI Taxonomy" id="133412"/>
    <lineage>
        <taxon>Eukaryota</taxon>
        <taxon>Fungi</taxon>
        <taxon>Fungi incertae sedis</taxon>
        <taxon>Zoopagomycota</taxon>
        <taxon>Kickxellomycotina</taxon>
        <taxon>Harpellomycetes</taxon>
        <taxon>Harpellales</taxon>
        <taxon>Legeriomycetaceae</taxon>
        <taxon>Smittium</taxon>
    </lineage>
</organism>
<dbReference type="InterPro" id="IPR041577">
    <property type="entry name" value="RT_RNaseH_2"/>
</dbReference>
<evidence type="ECO:0000313" key="5">
    <source>
        <dbReference type="EMBL" id="OMJ17406.1"/>
    </source>
</evidence>
<reference evidence="6" key="1">
    <citation type="submission" date="2017-01" db="EMBL/GenBank/DDBJ databases">
        <authorList>
            <person name="Wang Y."/>
            <person name="White M."/>
            <person name="Kvist S."/>
            <person name="Moncalvo J.-M."/>
        </authorList>
    </citation>
    <scope>NUCLEOTIDE SEQUENCE [LARGE SCALE GENOMIC DNA]</scope>
    <source>
        <strain evidence="6">ID-206-W2</strain>
    </source>
</reference>
<name>A0A1R1XS20_9FUNG</name>
<keyword evidence="6" id="KW-1185">Reference proteome</keyword>
<dbReference type="InterPro" id="IPR043128">
    <property type="entry name" value="Rev_trsase/Diguanyl_cyclase"/>
</dbReference>
<dbReference type="Proteomes" id="UP000187429">
    <property type="component" value="Unassembled WGS sequence"/>
</dbReference>
<feature type="domain" description="Reverse transcriptase/retrotransposon-derived protein RNase H-like" evidence="4">
    <location>
        <begin position="613"/>
        <end position="714"/>
    </location>
</feature>
<dbReference type="FunFam" id="3.30.70.270:FF:000020">
    <property type="entry name" value="Transposon Tf2-6 polyprotein-like Protein"/>
    <property type="match status" value="1"/>
</dbReference>
<evidence type="ECO:0000313" key="6">
    <source>
        <dbReference type="Proteomes" id="UP000187429"/>
    </source>
</evidence>
<dbReference type="PANTHER" id="PTHR37984">
    <property type="entry name" value="PROTEIN CBG26694"/>
    <property type="match status" value="1"/>
</dbReference>
<feature type="domain" description="Reverse transcriptase" evidence="2">
    <location>
        <begin position="376"/>
        <end position="548"/>
    </location>
</feature>
<dbReference type="SUPFAM" id="SSF56672">
    <property type="entry name" value="DNA/RNA polymerases"/>
    <property type="match status" value="1"/>
</dbReference>
<evidence type="ECO:0000259" key="2">
    <source>
        <dbReference type="Pfam" id="PF00078"/>
    </source>
</evidence>